<dbReference type="STRING" id="78410.A0A0P7AR59"/>
<comment type="caution">
    <text evidence="2">The sequence shown here is derived from an EMBL/GenBank/DDBJ whole genome shotgun (WGS) entry which is preliminary data.</text>
</comment>
<evidence type="ECO:0000313" key="3">
    <source>
        <dbReference type="Proteomes" id="UP000050424"/>
    </source>
</evidence>
<feature type="region of interest" description="Disordered" evidence="1">
    <location>
        <begin position="603"/>
        <end position="638"/>
    </location>
</feature>
<evidence type="ECO:0008006" key="4">
    <source>
        <dbReference type="Google" id="ProtNLM"/>
    </source>
</evidence>
<proteinExistence type="predicted"/>
<dbReference type="EMBL" id="LKCW01000278">
    <property type="protein sequence ID" value="KPM35059.1"/>
    <property type="molecule type" value="Genomic_DNA"/>
</dbReference>
<dbReference type="Proteomes" id="UP000050424">
    <property type="component" value="Unassembled WGS sequence"/>
</dbReference>
<dbReference type="OrthoDB" id="19923at2759"/>
<reference evidence="2 3" key="1">
    <citation type="submission" date="2015-09" db="EMBL/GenBank/DDBJ databases">
        <title>Draft genome of a European isolate of the apple canker pathogen Neonectria ditissima.</title>
        <authorList>
            <person name="Gomez-Cortecero A."/>
            <person name="Harrison R.J."/>
            <person name="Armitage A.D."/>
        </authorList>
    </citation>
    <scope>NUCLEOTIDE SEQUENCE [LARGE SCALE GENOMIC DNA]</scope>
    <source>
        <strain evidence="2 3">R09/05</strain>
    </source>
</reference>
<evidence type="ECO:0000313" key="2">
    <source>
        <dbReference type="EMBL" id="KPM35059.1"/>
    </source>
</evidence>
<protein>
    <recommendedName>
        <fullName evidence="4">Fungal N-terminal domain-containing protein</fullName>
    </recommendedName>
</protein>
<dbReference type="AlphaFoldDB" id="A0A0P7AR59"/>
<name>A0A0P7AR59_9HYPO</name>
<accession>A0A0P7AR59</accession>
<sequence>MDPLSIFGAVTGGISVTSEIFKALDAAITIASRVKEAPDLAVSTLRDVGMMRQNMLRFQQLLDSEALARERGLYIPLGDARNTFTDCVASLDELESLLKPLSDPGLQPLAMSERLEWAMKDKRINQLSKRVRDAQSSLGLMLTILQHESLLEVQKAIAGLAEICQRIAPNVAHLNRRSLSNYTASRRYLDDSDDASTIRPTAVPRPDSVIVPEIVLEEDDDLDNSQDDASTSFSARFAFEEALEKSRAYRRAPNWDSEVLSFRSSVLNPHALSLLSKLSTLSLGDVSTISVIALPLCCGDISNPQHYTWGETASSYGTRRNTIAQVGEQAVVQFELEPWRYPSPPLQRPSNPSSPLSPSLPVKAGMSRMLKAMRRAFDNEIVEIAPATPATPPHTPPSPFAFSGYASLTPDKSSFPSIQKVSSLAELSNRQLKDSEWHLCHDAGGPPCFGAVEEKLDGDEVISAEQIRGAQLDLAADNGYLDAFRCQACHTTLAKIVQTRESGWSSFELWCGLSPCLRNRPACACYRKMHQLGLPSDMFFGCRMTPYGEVNCARCFRICPKCVGHDSGVSLSTDDTITSNSETGSPTKENAVTATLFAANLFPPPQGDLPQTPTSKDKLTDTSTASKSPPSPRKRPRKIRYWSLESASGMLFNQQNLILAAQRFALDHPMWSTIEKEIKDEVYILDSRLRAMEKLKYIPKSRMEVLKKRQSVLMMREGMAPAWKEMNESASQGVTFWSTSLGNMRARIDESQGLLDGLAKTNKLMKGNLPIDESTLQAFPGTTSGFNVSESIIGMAI</sequence>
<evidence type="ECO:0000256" key="1">
    <source>
        <dbReference type="SAM" id="MobiDB-lite"/>
    </source>
</evidence>
<gene>
    <name evidence="2" type="ORF">AK830_g11508</name>
</gene>
<keyword evidence="3" id="KW-1185">Reference proteome</keyword>
<organism evidence="2 3">
    <name type="scientific">Neonectria ditissima</name>
    <dbReference type="NCBI Taxonomy" id="78410"/>
    <lineage>
        <taxon>Eukaryota</taxon>
        <taxon>Fungi</taxon>
        <taxon>Dikarya</taxon>
        <taxon>Ascomycota</taxon>
        <taxon>Pezizomycotina</taxon>
        <taxon>Sordariomycetes</taxon>
        <taxon>Hypocreomycetidae</taxon>
        <taxon>Hypocreales</taxon>
        <taxon>Nectriaceae</taxon>
        <taxon>Neonectria</taxon>
    </lineage>
</organism>